<dbReference type="Proteomes" id="UP000077134">
    <property type="component" value="Unassembled WGS sequence"/>
</dbReference>
<feature type="transmembrane region" description="Helical" evidence="1">
    <location>
        <begin position="9"/>
        <end position="29"/>
    </location>
</feature>
<evidence type="ECO:0000313" key="2">
    <source>
        <dbReference type="EMBL" id="OAB76458.1"/>
    </source>
</evidence>
<sequence>MYLNGYKYIFIKIIAAIVSTIAFTLYGSWKTYTPLSERLYNVGYNSFSGLFAFNFVPFFFIFIILGVILSPMIDSIILSKFNIKGIKGILIIVLSYLFLGVISGIIISAFFFRLDGIINYISISIIGAMIFLFFQTLFQFLLFKLGSKQK</sequence>
<dbReference type="OrthoDB" id="2622664at2"/>
<dbReference type="KEGG" id="pcx:LPB68_00190"/>
<name>A0A167FE77_9BACL</name>
<dbReference type="RefSeq" id="WP_068655195.1">
    <property type="nucleotide sequence ID" value="NZ_CP017770.1"/>
</dbReference>
<keyword evidence="1" id="KW-1133">Transmembrane helix</keyword>
<organism evidence="2 3">
    <name type="scientific">Paenibacillus crassostreae</name>
    <dbReference type="NCBI Taxonomy" id="1763538"/>
    <lineage>
        <taxon>Bacteria</taxon>
        <taxon>Bacillati</taxon>
        <taxon>Bacillota</taxon>
        <taxon>Bacilli</taxon>
        <taxon>Bacillales</taxon>
        <taxon>Paenibacillaceae</taxon>
        <taxon>Paenibacillus</taxon>
    </lineage>
</organism>
<dbReference type="AlphaFoldDB" id="A0A167FE77"/>
<keyword evidence="1" id="KW-0472">Membrane</keyword>
<keyword evidence="1" id="KW-0812">Transmembrane</keyword>
<evidence type="ECO:0000256" key="1">
    <source>
        <dbReference type="SAM" id="Phobius"/>
    </source>
</evidence>
<comment type="caution">
    <text evidence="2">The sequence shown here is derived from an EMBL/GenBank/DDBJ whole genome shotgun (WGS) entry which is preliminary data.</text>
</comment>
<feature type="transmembrane region" description="Helical" evidence="1">
    <location>
        <begin position="89"/>
        <end position="111"/>
    </location>
</feature>
<proteinExistence type="predicted"/>
<reference evidence="2 3" key="1">
    <citation type="submission" date="2016-02" db="EMBL/GenBank/DDBJ databases">
        <title>Paenibacillus sp. LPB0068, isolated from Crassostrea gigas.</title>
        <authorList>
            <person name="Shin S.-K."/>
            <person name="Yi H."/>
        </authorList>
    </citation>
    <scope>NUCLEOTIDE SEQUENCE [LARGE SCALE GENOMIC DNA]</scope>
    <source>
        <strain evidence="2 3">LPB0068</strain>
    </source>
</reference>
<gene>
    <name evidence="2" type="ORF">PNBC_03340</name>
</gene>
<protein>
    <submittedName>
        <fullName evidence="2">Uncharacterized protein</fullName>
    </submittedName>
</protein>
<feature type="transmembrane region" description="Helical" evidence="1">
    <location>
        <begin position="49"/>
        <end position="69"/>
    </location>
</feature>
<accession>A0A167FE77</accession>
<dbReference type="EMBL" id="LSFN01000005">
    <property type="protein sequence ID" value="OAB76458.1"/>
    <property type="molecule type" value="Genomic_DNA"/>
</dbReference>
<evidence type="ECO:0000313" key="3">
    <source>
        <dbReference type="Proteomes" id="UP000077134"/>
    </source>
</evidence>
<feature type="transmembrane region" description="Helical" evidence="1">
    <location>
        <begin position="117"/>
        <end position="143"/>
    </location>
</feature>
<keyword evidence="3" id="KW-1185">Reference proteome</keyword>